<protein>
    <recommendedName>
        <fullName evidence="4">DUF1365 domain-containing protein</fullName>
    </recommendedName>
</protein>
<dbReference type="Pfam" id="PF07103">
    <property type="entry name" value="DUF1365"/>
    <property type="match status" value="1"/>
</dbReference>
<dbReference type="PANTHER" id="PTHR33973:SF4">
    <property type="entry name" value="OS07G0153300 PROTEIN"/>
    <property type="match status" value="1"/>
</dbReference>
<dbReference type="RefSeq" id="WP_091812184.1">
    <property type="nucleotide sequence ID" value="NZ_FNNE01000003.1"/>
</dbReference>
<organism evidence="2 3">
    <name type="scientific">Marinobacter mobilis</name>
    <dbReference type="NCBI Taxonomy" id="488533"/>
    <lineage>
        <taxon>Bacteria</taxon>
        <taxon>Pseudomonadati</taxon>
        <taxon>Pseudomonadota</taxon>
        <taxon>Gammaproteobacteria</taxon>
        <taxon>Pseudomonadales</taxon>
        <taxon>Marinobacteraceae</taxon>
        <taxon>Marinobacter</taxon>
    </lineage>
</organism>
<dbReference type="PANTHER" id="PTHR33973">
    <property type="entry name" value="OS07G0153300 PROTEIN"/>
    <property type="match status" value="1"/>
</dbReference>
<evidence type="ECO:0000313" key="2">
    <source>
        <dbReference type="EMBL" id="SDW64967.1"/>
    </source>
</evidence>
<evidence type="ECO:0008006" key="4">
    <source>
        <dbReference type="Google" id="ProtNLM"/>
    </source>
</evidence>
<reference evidence="2 3" key="1">
    <citation type="submission" date="2016-10" db="EMBL/GenBank/DDBJ databases">
        <authorList>
            <person name="de Groot N.N."/>
        </authorList>
    </citation>
    <scope>NUCLEOTIDE SEQUENCE [LARGE SCALE GENOMIC DNA]</scope>
    <source>
        <strain evidence="2 3">CGMCC 1.7059</strain>
    </source>
</reference>
<gene>
    <name evidence="2" type="ORF">SAMN04487960_103379</name>
</gene>
<name>A0A1H2V9I0_9GAMM</name>
<keyword evidence="3" id="KW-1185">Reference proteome</keyword>
<dbReference type="InterPro" id="IPR010775">
    <property type="entry name" value="DUF1365"/>
</dbReference>
<evidence type="ECO:0000256" key="1">
    <source>
        <dbReference type="SAM" id="MobiDB-lite"/>
    </source>
</evidence>
<accession>A0A1H2V9I0</accession>
<proteinExistence type="predicted"/>
<dbReference type="EMBL" id="FNNE01000003">
    <property type="protein sequence ID" value="SDW64967.1"/>
    <property type="molecule type" value="Genomic_DNA"/>
</dbReference>
<feature type="region of interest" description="Disordered" evidence="1">
    <location>
        <begin position="259"/>
        <end position="279"/>
    </location>
</feature>
<sequence>MRPSPAPFSSQFLTGTIRHRRFTPVEHQFCYQTGLLAIDLDEWSFIDRVSTWLSRERFNWTSLHRSDYFQPGKTSLKAAVTDWVEETTGWRPDGRIELVTHPRYLGHAFNPVSFYFCFPRDADLSNGSVPRVILAEITNTPWHEKHLYCLEADRADTAGDCWQTLRFRFPKAFHVSPFNSMDQDYQWLFAFKAGQLLVHMNVYEGQTRVFDSTLNVDRTTLSANTYRTFLHRFPVESLRVVAGIYWQALRLKLKGARFHSHPGKECPATSTDNRRSKSTRITRFQSDGSVTSWNL</sequence>
<dbReference type="AlphaFoldDB" id="A0A1H2V9I0"/>
<evidence type="ECO:0000313" key="3">
    <source>
        <dbReference type="Proteomes" id="UP000199675"/>
    </source>
</evidence>
<dbReference type="OrthoDB" id="9778801at2"/>
<dbReference type="STRING" id="488533.SAMN04487960_103379"/>
<dbReference type="Proteomes" id="UP000199675">
    <property type="component" value="Unassembled WGS sequence"/>
</dbReference>